<dbReference type="EMBL" id="CP025197">
    <property type="protein sequence ID" value="AUG58677.1"/>
    <property type="molecule type" value="Genomic_DNA"/>
</dbReference>
<dbReference type="OrthoDB" id="2112909at2"/>
<keyword evidence="1" id="KW-1133">Transmembrane helix</keyword>
<organism evidence="2 4">
    <name type="scientific">Acetivibrio saccincola</name>
    <dbReference type="NCBI Taxonomy" id="1677857"/>
    <lineage>
        <taxon>Bacteria</taxon>
        <taxon>Bacillati</taxon>
        <taxon>Bacillota</taxon>
        <taxon>Clostridia</taxon>
        <taxon>Eubacteriales</taxon>
        <taxon>Oscillospiraceae</taxon>
        <taxon>Acetivibrio</taxon>
    </lineage>
</organism>
<keyword evidence="1" id="KW-0472">Membrane</keyword>
<evidence type="ECO:0000313" key="4">
    <source>
        <dbReference type="Proteomes" id="UP000233534"/>
    </source>
</evidence>
<feature type="transmembrane region" description="Helical" evidence="1">
    <location>
        <begin position="29"/>
        <end position="48"/>
    </location>
</feature>
<evidence type="ECO:0000313" key="2">
    <source>
        <dbReference type="EMBL" id="AUG58677.1"/>
    </source>
</evidence>
<evidence type="ECO:0000313" key="5">
    <source>
        <dbReference type="Proteomes" id="UP000239720"/>
    </source>
</evidence>
<evidence type="ECO:0000256" key="1">
    <source>
        <dbReference type="SAM" id="Phobius"/>
    </source>
</evidence>
<dbReference type="Proteomes" id="UP000233534">
    <property type="component" value="Chromosome"/>
</dbReference>
<sequence length="78" mass="9363">MVFIVILIHVLISVFLLWKDVNKKDKKLILVSQFIIIISLFYALNYVLEWDLINPKKILTFIYEPLAKLVFNVEYSYR</sequence>
<name>A0A2K9E4N0_9FIRM</name>
<evidence type="ECO:0000313" key="3">
    <source>
        <dbReference type="EMBL" id="PQQ66216.1"/>
    </source>
</evidence>
<dbReference type="EMBL" id="NEMB01000003">
    <property type="protein sequence ID" value="PQQ66216.1"/>
    <property type="molecule type" value="Genomic_DNA"/>
</dbReference>
<keyword evidence="1" id="KW-0812">Transmembrane</keyword>
<dbReference type="KEGG" id="hsc:HVS_14080"/>
<reference evidence="3 5" key="2">
    <citation type="journal article" date="2018" name="Syst. Appl. Microbiol.">
        <title>Characterization and high-quality draft genome sequence of Herbivorax saccincola A7, an anaerobic, alkaliphilic, thermophilic, cellulolytic, and xylanolytic bacterium.</title>
        <authorList>
            <person name="Aikawa S."/>
            <person name="Baramee S."/>
            <person name="Sermsathanaswadi J."/>
            <person name="Thianheng P."/>
            <person name="Tachaapaikoon C."/>
            <person name="Shikata A."/>
            <person name="Waeonukul R."/>
            <person name="Pason P."/>
            <person name="Ratanakhanokchai K."/>
            <person name="Kosugi A."/>
        </authorList>
    </citation>
    <scope>NUCLEOTIDE SEQUENCE [LARGE SCALE GENOMIC DNA]</scope>
    <source>
        <strain evidence="3 5">A7</strain>
    </source>
</reference>
<protein>
    <submittedName>
        <fullName evidence="2">Uncharacterized protein</fullName>
    </submittedName>
</protein>
<proteinExistence type="predicted"/>
<gene>
    <name evidence="3" type="ORF">B9R14_05255</name>
    <name evidence="2" type="ORF">HVS_14080</name>
</gene>
<keyword evidence="4" id="KW-1185">Reference proteome</keyword>
<dbReference type="AlphaFoldDB" id="A0A2K9E4N0"/>
<accession>A0A2K9E4N0</accession>
<dbReference type="RefSeq" id="WP_101303277.1">
    <property type="nucleotide sequence ID" value="NZ_CP025197.1"/>
</dbReference>
<reference evidence="2 4" key="1">
    <citation type="submission" date="2017-12" db="EMBL/GenBank/DDBJ databases">
        <title>Complete genome sequence of Herbivorax saccincola GGR1, a novel Cellulosome-producing hydrolytic bacterium in a thermophilic biogas plant, established by Illumina and Nanopore MinION sequencing.</title>
        <authorList>
            <person name="Pechtl A."/>
            <person name="Ruckert C."/>
            <person name="Koeck D.E."/>
            <person name="Maus I."/>
            <person name="Winkler A."/>
            <person name="Kalinowski J."/>
            <person name="Puhler A."/>
            <person name="Schwarz W.W."/>
            <person name="Zverlov V.V."/>
            <person name="Schluter A."/>
            <person name="Liebl W."/>
        </authorList>
    </citation>
    <scope>NUCLEOTIDE SEQUENCE [LARGE SCALE GENOMIC DNA]</scope>
    <source>
        <strain evidence="2">GGR1</strain>
        <strain evidence="4">SR1</strain>
    </source>
</reference>
<dbReference type="Proteomes" id="UP000239720">
    <property type="component" value="Unassembled WGS sequence"/>
</dbReference>